<evidence type="ECO:0000313" key="7">
    <source>
        <dbReference type="Proteomes" id="UP000263273"/>
    </source>
</evidence>
<accession>A0A354YWN8</accession>
<keyword evidence="5" id="KW-0143">Chaperone</keyword>
<feature type="non-terminal residue" evidence="6">
    <location>
        <position position="1"/>
    </location>
</feature>
<dbReference type="InterPro" id="IPR027409">
    <property type="entry name" value="GroEL-like_apical_dom_sf"/>
</dbReference>
<evidence type="ECO:0000256" key="1">
    <source>
        <dbReference type="ARBA" id="ARBA00006607"/>
    </source>
</evidence>
<proteinExistence type="inferred from homology"/>
<dbReference type="Gene3D" id="3.50.7.10">
    <property type="entry name" value="GroEL"/>
    <property type="match status" value="1"/>
</dbReference>
<protein>
    <submittedName>
        <fullName evidence="6">Chaperonin</fullName>
    </submittedName>
</protein>
<reference evidence="6 7" key="1">
    <citation type="journal article" date="2018" name="Nat. Biotechnol.">
        <title>A standardized bacterial taxonomy based on genome phylogeny substantially revises the tree of life.</title>
        <authorList>
            <person name="Parks D.H."/>
            <person name="Chuvochina M."/>
            <person name="Waite D.W."/>
            <person name="Rinke C."/>
            <person name="Skarshewski A."/>
            <person name="Chaumeil P.A."/>
            <person name="Hugenholtz P."/>
        </authorList>
    </citation>
    <scope>NUCLEOTIDE SEQUENCE [LARGE SCALE GENOMIC DNA]</scope>
    <source>
        <strain evidence="6">UBA10948</strain>
    </source>
</reference>
<evidence type="ECO:0000313" key="6">
    <source>
        <dbReference type="EMBL" id="HBK53619.1"/>
    </source>
</evidence>
<evidence type="ECO:0000256" key="2">
    <source>
        <dbReference type="ARBA" id="ARBA00008020"/>
    </source>
</evidence>
<dbReference type="AlphaFoldDB" id="A0A354YWN8"/>
<sequence length="277" mass="30319">GFQYYLQARANYEENLRKIPELGVKMIVADRGIDDMAEEFLTDAGIMAVQRVSSREIEKLCQHTAARKIKRNGLNRDLDSLKGYLGKARMVKVDEKLQHIYVYDGGGESWTTVLIGAATEEVVEERERMAKDAAAAVQAAVQGGVVPGGGATEVWLAAHMEEVSRELEGMASFGVNCVKEALLKPFSCLISNAGFNPLEKLGDVVVAQRKNGSDSIGIDCEKGKLMDMMRQGIVDPTPVKIHAIKAAGEVAVAILRINTIIKMKNDPEQPESTENWD</sequence>
<dbReference type="Pfam" id="PF00118">
    <property type="entry name" value="Cpn60_TCP1"/>
    <property type="match status" value="1"/>
</dbReference>
<comment type="similarity">
    <text evidence="2">Belongs to the TCP-1 chaperonin family.</text>
</comment>
<dbReference type="PANTHER" id="PTHR11353">
    <property type="entry name" value="CHAPERONIN"/>
    <property type="match status" value="1"/>
</dbReference>
<dbReference type="Gene3D" id="1.10.560.10">
    <property type="entry name" value="GroEL-like equatorial domain"/>
    <property type="match status" value="1"/>
</dbReference>
<dbReference type="InterPro" id="IPR027413">
    <property type="entry name" value="GROEL-like_equatorial_sf"/>
</dbReference>
<dbReference type="GO" id="GO:0140662">
    <property type="term" value="F:ATP-dependent protein folding chaperone"/>
    <property type="evidence" value="ECO:0007669"/>
    <property type="project" value="InterPro"/>
</dbReference>
<comment type="caution">
    <text evidence="6">The sequence shown here is derived from an EMBL/GenBank/DDBJ whole genome shotgun (WGS) entry which is preliminary data.</text>
</comment>
<evidence type="ECO:0000256" key="3">
    <source>
        <dbReference type="ARBA" id="ARBA00022741"/>
    </source>
</evidence>
<dbReference type="InterPro" id="IPR002423">
    <property type="entry name" value="Cpn60/GroEL/TCP-1"/>
</dbReference>
<name>A0A354YWN8_9FIRM</name>
<keyword evidence="3" id="KW-0547">Nucleotide-binding</keyword>
<evidence type="ECO:0000256" key="5">
    <source>
        <dbReference type="ARBA" id="ARBA00023186"/>
    </source>
</evidence>
<dbReference type="GO" id="GO:0005524">
    <property type="term" value="F:ATP binding"/>
    <property type="evidence" value="ECO:0007669"/>
    <property type="project" value="UniProtKB-KW"/>
</dbReference>
<gene>
    <name evidence="6" type="ORF">DDZ44_06765</name>
</gene>
<dbReference type="SUPFAM" id="SSF48592">
    <property type="entry name" value="GroEL equatorial domain-like"/>
    <property type="match status" value="1"/>
</dbReference>
<dbReference type="Proteomes" id="UP000263273">
    <property type="component" value="Unassembled WGS sequence"/>
</dbReference>
<comment type="similarity">
    <text evidence="1">Belongs to the chaperonin (HSP60) family.</text>
</comment>
<organism evidence="6 7">
    <name type="scientific">Syntrophomonas wolfei</name>
    <dbReference type="NCBI Taxonomy" id="863"/>
    <lineage>
        <taxon>Bacteria</taxon>
        <taxon>Bacillati</taxon>
        <taxon>Bacillota</taxon>
        <taxon>Clostridia</taxon>
        <taxon>Eubacteriales</taxon>
        <taxon>Syntrophomonadaceae</taxon>
        <taxon>Syntrophomonas</taxon>
    </lineage>
</organism>
<evidence type="ECO:0000256" key="4">
    <source>
        <dbReference type="ARBA" id="ARBA00022840"/>
    </source>
</evidence>
<dbReference type="InterPro" id="IPR017998">
    <property type="entry name" value="Chaperone_TCP-1"/>
</dbReference>
<dbReference type="EMBL" id="DNZF01000148">
    <property type="protein sequence ID" value="HBK53619.1"/>
    <property type="molecule type" value="Genomic_DNA"/>
</dbReference>
<dbReference type="STRING" id="378794.GCA_001570625_01960"/>
<keyword evidence="4" id="KW-0067">ATP-binding</keyword>
<dbReference type="SUPFAM" id="SSF52029">
    <property type="entry name" value="GroEL apical domain-like"/>
    <property type="match status" value="1"/>
</dbReference>